<dbReference type="EMBL" id="JBHRUH010000015">
    <property type="protein sequence ID" value="MFC3292113.1"/>
    <property type="molecule type" value="Genomic_DNA"/>
</dbReference>
<name>A0ABV7M1F8_9GAMM</name>
<organism evidence="1 2">
    <name type="scientific">Modicisalibacter luteus</name>
    <dbReference type="NCBI Taxonomy" id="453962"/>
    <lineage>
        <taxon>Bacteria</taxon>
        <taxon>Pseudomonadati</taxon>
        <taxon>Pseudomonadota</taxon>
        <taxon>Gammaproteobacteria</taxon>
        <taxon>Oceanospirillales</taxon>
        <taxon>Halomonadaceae</taxon>
        <taxon>Modicisalibacter</taxon>
    </lineage>
</organism>
<evidence type="ECO:0000313" key="2">
    <source>
        <dbReference type="Proteomes" id="UP001595640"/>
    </source>
</evidence>
<evidence type="ECO:0000313" key="1">
    <source>
        <dbReference type="EMBL" id="MFC3292113.1"/>
    </source>
</evidence>
<dbReference type="RefSeq" id="WP_019019303.1">
    <property type="nucleotide sequence ID" value="NZ_BMXD01000002.1"/>
</dbReference>
<sequence>MDFANKRTLEIPQWWLKPRVSQLAEGVTCHVIDRNSPVSKEGNVTKLAYYQLRVDEVGHDTCRCTVSKRMN</sequence>
<accession>A0ABV7M1F8</accession>
<proteinExistence type="predicted"/>
<gene>
    <name evidence="1" type="ORF">ACFOEI_08525</name>
</gene>
<comment type="caution">
    <text evidence="1">The sequence shown here is derived from an EMBL/GenBank/DDBJ whole genome shotgun (WGS) entry which is preliminary data.</text>
</comment>
<keyword evidence="2" id="KW-1185">Reference proteome</keyword>
<reference evidence="2" key="1">
    <citation type="journal article" date="2019" name="Int. J. Syst. Evol. Microbiol.">
        <title>The Global Catalogue of Microorganisms (GCM) 10K type strain sequencing project: providing services to taxonomists for standard genome sequencing and annotation.</title>
        <authorList>
            <consortium name="The Broad Institute Genomics Platform"/>
            <consortium name="The Broad Institute Genome Sequencing Center for Infectious Disease"/>
            <person name="Wu L."/>
            <person name="Ma J."/>
        </authorList>
    </citation>
    <scope>NUCLEOTIDE SEQUENCE [LARGE SCALE GENOMIC DNA]</scope>
    <source>
        <strain evidence="2">KCTC 12847</strain>
    </source>
</reference>
<protein>
    <submittedName>
        <fullName evidence="1">Uncharacterized protein</fullName>
    </submittedName>
</protein>
<dbReference type="Proteomes" id="UP001595640">
    <property type="component" value="Unassembled WGS sequence"/>
</dbReference>